<evidence type="ECO:0000313" key="4">
    <source>
        <dbReference type="Proteomes" id="UP001273209"/>
    </source>
</evidence>
<protein>
    <submittedName>
        <fullName evidence="3">Uncharacterized protein</fullName>
    </submittedName>
</protein>
<gene>
    <name evidence="3" type="ORF">Triagg1_2309</name>
</gene>
<evidence type="ECO:0000256" key="1">
    <source>
        <dbReference type="SAM" id="Coils"/>
    </source>
</evidence>
<dbReference type="EMBL" id="JAWRVG010000006">
    <property type="protein sequence ID" value="KAK4081568.1"/>
    <property type="molecule type" value="Genomic_DNA"/>
</dbReference>
<proteinExistence type="predicted"/>
<dbReference type="Proteomes" id="UP001273209">
    <property type="component" value="Unassembled WGS sequence"/>
</dbReference>
<accession>A0AAE1IGT6</accession>
<dbReference type="GeneID" id="87916381"/>
<feature type="region of interest" description="Disordered" evidence="2">
    <location>
        <begin position="211"/>
        <end position="236"/>
    </location>
</feature>
<organism evidence="3 4">
    <name type="scientific">Trichoderma aggressivum f. europaeum</name>
    <dbReference type="NCBI Taxonomy" id="173218"/>
    <lineage>
        <taxon>Eukaryota</taxon>
        <taxon>Fungi</taxon>
        <taxon>Dikarya</taxon>
        <taxon>Ascomycota</taxon>
        <taxon>Pezizomycotina</taxon>
        <taxon>Sordariomycetes</taxon>
        <taxon>Hypocreomycetidae</taxon>
        <taxon>Hypocreales</taxon>
        <taxon>Hypocreaceae</taxon>
        <taxon>Trichoderma</taxon>
    </lineage>
</organism>
<dbReference type="RefSeq" id="XP_062758521.1">
    <property type="nucleotide sequence ID" value="XM_062896477.1"/>
</dbReference>
<keyword evidence="1" id="KW-0175">Coiled coil</keyword>
<name>A0AAE1IGT6_9HYPO</name>
<reference evidence="3" key="1">
    <citation type="submission" date="2023-11" db="EMBL/GenBank/DDBJ databases">
        <title>The genome sequences of three competitors of mushroom-forming fungi.</title>
        <authorList>
            <person name="Beijen E."/>
            <person name="Ohm R.A."/>
        </authorList>
    </citation>
    <scope>NUCLEOTIDE SEQUENCE</scope>
    <source>
        <strain evidence="3">CBS 100526</strain>
    </source>
</reference>
<keyword evidence="4" id="KW-1185">Reference proteome</keyword>
<comment type="caution">
    <text evidence="3">The sequence shown here is derived from an EMBL/GenBank/DDBJ whole genome shotgun (WGS) entry which is preliminary data.</text>
</comment>
<sequence length="236" mass="27245">MPTALTEDAFSRSSEQLPPDILPDNSTLASFLVKAMGSSQQNESFLMEVTHVFTREEAKASLSHIFELFNNDQHDLVTEEMANGIHLKHTKVLSKADKSFLRMWAYSVGDSRTEMVERPMLELLSIQSEHTLRTDTKSCLVEKDEYQLMQSKFEQLNAKIEDQKKRTSDAQLHMQIRLAELSEEISVVKRDLESVKQQNAEMIQLLKGVPAQEESEDPVFTRLRKDRESQPYHFRK</sequence>
<dbReference type="AlphaFoldDB" id="A0AAE1IGT6"/>
<evidence type="ECO:0000313" key="3">
    <source>
        <dbReference type="EMBL" id="KAK4081568.1"/>
    </source>
</evidence>
<evidence type="ECO:0000256" key="2">
    <source>
        <dbReference type="SAM" id="MobiDB-lite"/>
    </source>
</evidence>
<feature type="coiled-coil region" evidence="1">
    <location>
        <begin position="146"/>
        <end position="198"/>
    </location>
</feature>